<evidence type="ECO:0000313" key="2">
    <source>
        <dbReference type="Proteomes" id="UP000190274"/>
    </source>
</evidence>
<sequence length="673" mass="77542">MICRTNGLRSSIRLVSFSNGLKTLGVSGDLLQLGPQELAGAIQLHLAKNEVSGLKTIRNKLQRHLNNRYPEYVAEVRRGGILQPDLVQMIFFTQAGSRQYQAFVMSLESVISSLGSVEVKRRQLYTLVQLQKALFPQLARKSGILLPESAHQWFWRELPKNASFEHFQFLIQNHVLLGSEYANRFLNRLLKGSEMDQQLATFQIFLHEARHEHIFSESFTKVYTFAQIIRITASLLSKKDFRHIKHYFTALLERMEKYELQKPGLTQNERITLFIKFTSTLLKYFERSHNQDMFIHSFKMVVELVRTQKLDSRLLHRPFLLAVKQLRLLNEHSHVLKFISLAEELNLGRSFKFRQSLIGELVATLRSFNDPKLILGYITAVYTHPQTVPLLNELGIWGLLHHNSVDRLTLGQLKADMQNMEGHKSQLSMFLTRPLLPNTVVLTELYRTTLQDLSSTTSPTNLKQLIIDLYHQYMNLLKAGRILFPDTGILKILIYHLRYTLKEDHLTLQLLLDFYQNLPQGGCRNRGSSPFGLVIYHNYTLTRTELSSLLVVMDAHKIKLDFKVICSLVFHNLRSGQVEDAKVWYDKIVVAGFPITHKLLIKRAFENDWQLPKDTDVAFLNESDTGQEFDDVDVLSTGDLIEEEIEGTTGFANELLKAMGSLKRTHNIEPAKQ</sequence>
<reference evidence="1 2" key="1">
    <citation type="submission" date="2016-03" db="EMBL/GenBank/DDBJ databases">
        <authorList>
            <person name="Devillers H."/>
        </authorList>
    </citation>
    <scope>NUCLEOTIDE SEQUENCE [LARGE SCALE GENOMIC DNA]</scope>
    <source>
        <strain evidence="1">CBS 10888</strain>
    </source>
</reference>
<dbReference type="EMBL" id="LT598460">
    <property type="protein sequence ID" value="SCU77824.1"/>
    <property type="molecule type" value="Genomic_DNA"/>
</dbReference>
<accession>A0A1G4IMG1</accession>
<protein>
    <submittedName>
        <fullName evidence="1">LADA_0A02410g1_1</fullName>
    </submittedName>
</protein>
<organism evidence="1 2">
    <name type="scientific">Lachancea dasiensis</name>
    <dbReference type="NCBI Taxonomy" id="1072105"/>
    <lineage>
        <taxon>Eukaryota</taxon>
        <taxon>Fungi</taxon>
        <taxon>Dikarya</taxon>
        <taxon>Ascomycota</taxon>
        <taxon>Saccharomycotina</taxon>
        <taxon>Saccharomycetes</taxon>
        <taxon>Saccharomycetales</taxon>
        <taxon>Saccharomycetaceae</taxon>
        <taxon>Lachancea</taxon>
    </lineage>
</organism>
<gene>
    <name evidence="1" type="ORF">LADA_0A02410G</name>
</gene>
<dbReference type="OrthoDB" id="4064138at2759"/>
<proteinExistence type="predicted"/>
<keyword evidence="2" id="KW-1185">Reference proteome</keyword>
<dbReference type="Proteomes" id="UP000190274">
    <property type="component" value="Chromosome A"/>
</dbReference>
<dbReference type="AlphaFoldDB" id="A0A1G4IMG1"/>
<name>A0A1G4IMG1_9SACH</name>
<evidence type="ECO:0000313" key="1">
    <source>
        <dbReference type="EMBL" id="SCU77824.1"/>
    </source>
</evidence>